<keyword evidence="3" id="KW-1185">Reference proteome</keyword>
<dbReference type="EMBL" id="CP029480">
    <property type="protein sequence ID" value="AWV98063.1"/>
    <property type="molecule type" value="Genomic_DNA"/>
</dbReference>
<dbReference type="RefSeq" id="WP_111371165.1">
    <property type="nucleotide sequence ID" value="NZ_CP029480.1"/>
</dbReference>
<organism evidence="2 3">
    <name type="scientific">Arcticibacterium luteifluviistationis</name>
    <dbReference type="NCBI Taxonomy" id="1784714"/>
    <lineage>
        <taxon>Bacteria</taxon>
        <taxon>Pseudomonadati</taxon>
        <taxon>Bacteroidota</taxon>
        <taxon>Cytophagia</taxon>
        <taxon>Cytophagales</taxon>
        <taxon>Leadbetterellaceae</taxon>
        <taxon>Arcticibacterium</taxon>
    </lineage>
</organism>
<evidence type="ECO:0000313" key="3">
    <source>
        <dbReference type="Proteomes" id="UP000249873"/>
    </source>
</evidence>
<evidence type="ECO:0000259" key="1">
    <source>
        <dbReference type="Pfam" id="PF11074"/>
    </source>
</evidence>
<evidence type="ECO:0000313" key="2">
    <source>
        <dbReference type="EMBL" id="AWV98063.1"/>
    </source>
</evidence>
<accession>A0A2Z4GAU8</accession>
<name>A0A2Z4GAU8_9BACT</name>
<dbReference type="InterPro" id="IPR021301">
    <property type="entry name" value="DUF2779"/>
</dbReference>
<sequence>MRLLTKSRFKLGLECPNKLYYTNKRDYANQKQEDPFLMALAEGGFQVEEYARMHHPGGIMIESDYNNYDYQGYHDQTQELLNQENVIIYEAAFLFEGLFIRADILEKRGNVIYLREIKAKSWGDNSFFVGVRGDIKAEWKPYLWDLAFQSYVVQKTLPSLKVVSSFVLADKNKKATVNGMNQMFRIKKGTDARADIQTLVTDLSSLGDFVLIEKEVSSEVSKILNGHFKQLVDKSFLECVELLSKNYKSNNFSSWAVDYSACKKCEFKTTSQDEKEGKRSGFNNCLKTMEAWGNVDFIKPNIFDIWDWRYDKLVSQKKFFKKQLTEDDVNLKSDSSRISRTERQWLQIVKDREDDLKFEVLQSELKKEIRSVKYPLHFIDFETATVALPFHEGRKPYETIAFQFSHHIMYEDGKVEHANEYINTEKGVFPNFDFLRNLKKALSGDRGSVFRYSSHENTVLNHIRKQLEDSTEVDKDELIEFILLITNQKDKSGKKVLHKGERDMVDLCKWVKDYYYNPLTKGSNSLKAYLPASINSSSYLQGKYSNPIGEINLSSLNFDTDKVWLKRVGGVFKDPYLELEPIHSEYADYDLDDLISSNEEIKDGGAALVAYAKLQYTDMEQFEVDAIKNALLRYCELDTLAMVMIFEHLQEISR</sequence>
<reference evidence="2 3" key="1">
    <citation type="submission" date="2018-05" db="EMBL/GenBank/DDBJ databases">
        <title>Complete genome sequence of Arcticibacterium luteifluviistationis SM1504T, a cytophagaceae bacterium isolated from Arctic surface seawater.</title>
        <authorList>
            <person name="Li Y."/>
            <person name="Qin Q.-L."/>
        </authorList>
    </citation>
    <scope>NUCLEOTIDE SEQUENCE [LARGE SCALE GENOMIC DNA]</scope>
    <source>
        <strain evidence="2 3">SM1504</strain>
    </source>
</reference>
<feature type="domain" description="DUF2779" evidence="1">
    <location>
        <begin position="377"/>
        <end position="525"/>
    </location>
</feature>
<proteinExistence type="predicted"/>
<dbReference type="Pfam" id="PF11074">
    <property type="entry name" value="DUF2779"/>
    <property type="match status" value="1"/>
</dbReference>
<dbReference type="OrthoDB" id="9783873at2"/>
<dbReference type="KEGG" id="als:DJ013_07710"/>
<dbReference type="AlphaFoldDB" id="A0A2Z4GAU8"/>
<dbReference type="Proteomes" id="UP000249873">
    <property type="component" value="Chromosome"/>
</dbReference>
<protein>
    <submittedName>
        <fullName evidence="2">DUF2779 domain-containing protein</fullName>
    </submittedName>
</protein>
<gene>
    <name evidence="2" type="ORF">DJ013_07710</name>
</gene>